<dbReference type="OrthoDB" id="5391991at2759"/>
<dbReference type="PANTHER" id="PTHR28164:SF1">
    <property type="entry name" value="PROTEIN STB3"/>
    <property type="match status" value="1"/>
</dbReference>
<evidence type="ECO:0000313" key="2">
    <source>
        <dbReference type="EMBL" id="EER35107.1"/>
    </source>
</evidence>
<organism evidence="2 3">
    <name type="scientific">Candida tropicalis (strain ATCC MYA-3404 / T1)</name>
    <name type="common">Yeast</name>
    <dbReference type="NCBI Taxonomy" id="294747"/>
    <lineage>
        <taxon>Eukaryota</taxon>
        <taxon>Fungi</taxon>
        <taxon>Dikarya</taxon>
        <taxon>Ascomycota</taxon>
        <taxon>Saccharomycotina</taxon>
        <taxon>Pichiomycetes</taxon>
        <taxon>Debaryomycetaceae</taxon>
        <taxon>Candida/Lodderomyces clade</taxon>
        <taxon>Candida</taxon>
    </lineage>
</organism>
<feature type="region of interest" description="Disordered" evidence="1">
    <location>
        <begin position="258"/>
        <end position="326"/>
    </location>
</feature>
<dbReference type="RefSeq" id="XP_002547662.1">
    <property type="nucleotide sequence ID" value="XM_002547616.1"/>
</dbReference>
<dbReference type="AlphaFoldDB" id="C5M4Z1"/>
<dbReference type="PANTHER" id="PTHR28164">
    <property type="entry name" value="PROTEIN STB3"/>
    <property type="match status" value="1"/>
</dbReference>
<dbReference type="KEGG" id="ctp:CTRG_01969"/>
<dbReference type="HOGENOM" id="CLU_020170_0_0_1"/>
<feature type="region of interest" description="Disordered" evidence="1">
    <location>
        <begin position="1"/>
        <end position="29"/>
    </location>
</feature>
<dbReference type="GeneID" id="8301871"/>
<sequence length="545" mass="60415">MTSRSPLSLASLMNDPSPPPPPVTSPQQQIPLEHHNHIHLEQNNNNIYSLQQQQPQQQYIMLQQQQQHPATPQQQHHLHHASPIPPHIQQQQQQQVQSSTPKKTQLSTSSPEGIQVASKITSTRLANLLIRKGPLPIRHITAQLAIEVPSFDLLSLSKQRRLIMAAMDQPDSVNNVVFEKIGWGQWAVRKIDSDFIVTEGTEAAGSGNTANGNNNNTNNYHHNNVNGNSNGAGSNSLNNGHANEKLINVNDLRNQSNIKLGWSKKKKAPTMSSSRRESITNHAKSLHNLKLPNEKIDNVLASEGDSDDDDEEEEDDYALSDTESSEDGLFSFDEKQQDEQLLLSQSVPQSHRNSNGSQHRRRPSLSQRHSMSSGTPPPPIKFARRVPLKTSPPPQDGTTRRRRSSSSAPNSITKPYRQHMFNRSRLNSLENLDNYIVSSAKNSSVSINSPPPAISFSSSPATSTTYEDHQRRKSSFNESHVRSTLSNVKSSSDETDDEDWAAIGPESLRKRKGSIPAALRDDIDSSGVNEEEKSAAFALVDLMSV</sequence>
<feature type="compositionally biased region" description="Low complexity" evidence="1">
    <location>
        <begin position="442"/>
        <end position="465"/>
    </location>
</feature>
<feature type="compositionally biased region" description="Polar residues" evidence="1">
    <location>
        <begin position="364"/>
        <end position="374"/>
    </location>
</feature>
<keyword evidence="3" id="KW-1185">Reference proteome</keyword>
<evidence type="ECO:0008006" key="4">
    <source>
        <dbReference type="Google" id="ProtNLM"/>
    </source>
</evidence>
<feature type="compositionally biased region" description="Polar residues" evidence="1">
    <location>
        <begin position="98"/>
        <end position="115"/>
    </location>
</feature>
<protein>
    <recommendedName>
        <fullName evidence="4">Protein STB3</fullName>
    </recommendedName>
</protein>
<feature type="region of interest" description="Disordered" evidence="1">
    <location>
        <begin position="203"/>
        <end position="241"/>
    </location>
</feature>
<feature type="compositionally biased region" description="Polar residues" evidence="1">
    <location>
        <begin position="476"/>
        <end position="490"/>
    </location>
</feature>
<dbReference type="EMBL" id="GG692396">
    <property type="protein sequence ID" value="EER35107.1"/>
    <property type="molecule type" value="Genomic_DNA"/>
</dbReference>
<dbReference type="Pfam" id="PF10330">
    <property type="entry name" value="Stb3"/>
    <property type="match status" value="1"/>
</dbReference>
<feature type="compositionally biased region" description="Polar residues" evidence="1">
    <location>
        <begin position="345"/>
        <end position="357"/>
    </location>
</feature>
<dbReference type="GO" id="GO:0005634">
    <property type="term" value="C:nucleus"/>
    <property type="evidence" value="ECO:0007669"/>
    <property type="project" value="TreeGrafter"/>
</dbReference>
<feature type="compositionally biased region" description="Acidic residues" evidence="1">
    <location>
        <begin position="304"/>
        <end position="326"/>
    </location>
</feature>
<dbReference type="VEuPathDB" id="FungiDB:CTRG_01969"/>
<dbReference type="Proteomes" id="UP000002037">
    <property type="component" value="Unassembled WGS sequence"/>
</dbReference>
<accession>C5M4Z1</accession>
<feature type="region of interest" description="Disordered" evidence="1">
    <location>
        <begin position="59"/>
        <end position="115"/>
    </location>
</feature>
<feature type="region of interest" description="Disordered" evidence="1">
    <location>
        <begin position="442"/>
        <end position="515"/>
    </location>
</feature>
<reference evidence="2 3" key="1">
    <citation type="journal article" date="2009" name="Nature">
        <title>Evolution of pathogenicity and sexual reproduction in eight Candida genomes.</title>
        <authorList>
            <person name="Butler G."/>
            <person name="Rasmussen M.D."/>
            <person name="Lin M.F."/>
            <person name="Santos M.A."/>
            <person name="Sakthikumar S."/>
            <person name="Munro C.A."/>
            <person name="Rheinbay E."/>
            <person name="Grabherr M."/>
            <person name="Forche A."/>
            <person name="Reedy J.L."/>
            <person name="Agrafioti I."/>
            <person name="Arnaud M.B."/>
            <person name="Bates S."/>
            <person name="Brown A.J."/>
            <person name="Brunke S."/>
            <person name="Costanzo M.C."/>
            <person name="Fitzpatrick D.A."/>
            <person name="de Groot P.W."/>
            <person name="Harris D."/>
            <person name="Hoyer L.L."/>
            <person name="Hube B."/>
            <person name="Klis F.M."/>
            <person name="Kodira C."/>
            <person name="Lennard N."/>
            <person name="Logue M.E."/>
            <person name="Martin R."/>
            <person name="Neiman A.M."/>
            <person name="Nikolaou E."/>
            <person name="Quail M.A."/>
            <person name="Quinn J."/>
            <person name="Santos M.C."/>
            <person name="Schmitzberger F.F."/>
            <person name="Sherlock G."/>
            <person name="Shah P."/>
            <person name="Silverstein K.A."/>
            <person name="Skrzypek M.S."/>
            <person name="Soll D."/>
            <person name="Staggs R."/>
            <person name="Stansfield I."/>
            <person name="Stumpf M.P."/>
            <person name="Sudbery P.E."/>
            <person name="Srikantha T."/>
            <person name="Zeng Q."/>
            <person name="Berman J."/>
            <person name="Berriman M."/>
            <person name="Heitman J."/>
            <person name="Gow N.A."/>
            <person name="Lorenz M.C."/>
            <person name="Birren B.W."/>
            <person name="Kellis M."/>
            <person name="Cuomo C.A."/>
        </authorList>
    </citation>
    <scope>NUCLEOTIDE SEQUENCE [LARGE SCALE GENOMIC DNA]</scope>
    <source>
        <strain evidence="3">ATCC MYA-3404 / T1</strain>
    </source>
</reference>
<proteinExistence type="predicted"/>
<evidence type="ECO:0000256" key="1">
    <source>
        <dbReference type="SAM" id="MobiDB-lite"/>
    </source>
</evidence>
<name>C5M4Z1_CANTT</name>
<dbReference type="InterPro" id="IPR018818">
    <property type="entry name" value="Stb3"/>
</dbReference>
<dbReference type="eggNOG" id="ENOG502QW7S">
    <property type="taxonomic scope" value="Eukaryota"/>
</dbReference>
<dbReference type="GO" id="GO:0000432">
    <property type="term" value="P:positive regulation of transcription from RNA polymerase II promoter by glucose"/>
    <property type="evidence" value="ECO:0007669"/>
    <property type="project" value="TreeGrafter"/>
</dbReference>
<dbReference type="STRING" id="294747.C5M4Z1"/>
<feature type="region of interest" description="Disordered" evidence="1">
    <location>
        <begin position="345"/>
        <end position="424"/>
    </location>
</feature>
<feature type="compositionally biased region" description="Low complexity" evidence="1">
    <location>
        <begin position="59"/>
        <end position="75"/>
    </location>
</feature>
<dbReference type="GO" id="GO:0043565">
    <property type="term" value="F:sequence-specific DNA binding"/>
    <property type="evidence" value="ECO:0007669"/>
    <property type="project" value="TreeGrafter"/>
</dbReference>
<evidence type="ECO:0000313" key="3">
    <source>
        <dbReference type="Proteomes" id="UP000002037"/>
    </source>
</evidence>
<gene>
    <name evidence="2" type="ORF">CTRG_01969</name>
</gene>